<sequence length="64" mass="7179">MSLIATDLPGSRMQSLVSYLEHDVQPTIVLDTDYNIIAANTAYQRQFGVEGMPHVGEKRYRGSH</sequence>
<gene>
    <name evidence="3" type="ORF">ALO94_00754</name>
</gene>
<comment type="caution">
    <text evidence="3">The sequence shown here is derived from an EMBL/GenBank/DDBJ whole genome shotgun (WGS) entry which is preliminary data.</text>
</comment>
<dbReference type="RefSeq" id="WP_159420347.1">
    <property type="nucleotide sequence ID" value="NZ_LJRI01001432.1"/>
</dbReference>
<proteinExistence type="predicted"/>
<keyword evidence="1" id="KW-0418">Kinase</keyword>
<accession>A0A0Q0CMS5</accession>
<dbReference type="Pfam" id="PF08448">
    <property type="entry name" value="PAS_4"/>
    <property type="match status" value="1"/>
</dbReference>
<protein>
    <submittedName>
        <fullName evidence="3">Sigma-54 dependent transcriptional regulator</fullName>
    </submittedName>
</protein>
<feature type="non-terminal residue" evidence="3">
    <location>
        <position position="64"/>
    </location>
</feature>
<dbReference type="PATRIC" id="fig|264459.3.peg.1296"/>
<evidence type="ECO:0000313" key="3">
    <source>
        <dbReference type="EMBL" id="KPY61510.1"/>
    </source>
</evidence>
<organism evidence="3 4">
    <name type="scientific">Pseudomonas syringae pv. spinaceae</name>
    <dbReference type="NCBI Taxonomy" id="264459"/>
    <lineage>
        <taxon>Bacteria</taxon>
        <taxon>Pseudomonadati</taxon>
        <taxon>Pseudomonadota</taxon>
        <taxon>Gammaproteobacteria</taxon>
        <taxon>Pseudomonadales</taxon>
        <taxon>Pseudomonadaceae</taxon>
        <taxon>Pseudomonas</taxon>
        <taxon>Pseudomonas syringae</taxon>
    </lineage>
</organism>
<dbReference type="GO" id="GO:0016301">
    <property type="term" value="F:kinase activity"/>
    <property type="evidence" value="ECO:0007669"/>
    <property type="project" value="UniProtKB-KW"/>
</dbReference>
<evidence type="ECO:0000256" key="1">
    <source>
        <dbReference type="ARBA" id="ARBA00022777"/>
    </source>
</evidence>
<name>A0A0Q0CMS5_PSESX</name>
<evidence type="ECO:0000259" key="2">
    <source>
        <dbReference type="Pfam" id="PF08448"/>
    </source>
</evidence>
<dbReference type="AlphaFoldDB" id="A0A0Q0CMS5"/>
<feature type="domain" description="PAS fold-4" evidence="2">
    <location>
        <begin position="20"/>
        <end position="58"/>
    </location>
</feature>
<dbReference type="Proteomes" id="UP000050384">
    <property type="component" value="Unassembled WGS sequence"/>
</dbReference>
<dbReference type="EMBL" id="LJRI01001432">
    <property type="protein sequence ID" value="KPY61510.1"/>
    <property type="molecule type" value="Genomic_DNA"/>
</dbReference>
<evidence type="ECO:0000313" key="4">
    <source>
        <dbReference type="Proteomes" id="UP000050384"/>
    </source>
</evidence>
<reference evidence="3 4" key="1">
    <citation type="submission" date="2015-09" db="EMBL/GenBank/DDBJ databases">
        <title>Genome announcement of multiple Pseudomonas syringae strains.</title>
        <authorList>
            <person name="Thakur S."/>
            <person name="Wang P.W."/>
            <person name="Gong Y."/>
            <person name="Weir B.S."/>
            <person name="Guttman D.S."/>
        </authorList>
    </citation>
    <scope>NUCLEOTIDE SEQUENCE [LARGE SCALE GENOMIC DNA]</scope>
    <source>
        <strain evidence="3 4">ICMP16929</strain>
    </source>
</reference>
<dbReference type="InterPro" id="IPR013656">
    <property type="entry name" value="PAS_4"/>
</dbReference>
<keyword evidence="1" id="KW-0808">Transferase</keyword>